<dbReference type="Gene3D" id="1.10.1660.10">
    <property type="match status" value="1"/>
</dbReference>
<evidence type="ECO:0000313" key="7">
    <source>
        <dbReference type="Proteomes" id="UP000051955"/>
    </source>
</evidence>
<dbReference type="PROSITE" id="PS50937">
    <property type="entry name" value="HTH_MERR_2"/>
    <property type="match status" value="1"/>
</dbReference>
<evidence type="ECO:0000259" key="5">
    <source>
        <dbReference type="PROSITE" id="PS50937"/>
    </source>
</evidence>
<keyword evidence="7" id="KW-1185">Reference proteome</keyword>
<evidence type="ECO:0000256" key="3">
    <source>
        <dbReference type="ARBA" id="ARBA00023125"/>
    </source>
</evidence>
<keyword evidence="2" id="KW-0805">Transcription regulation</keyword>
<dbReference type="Proteomes" id="UP000051955">
    <property type="component" value="Unassembled WGS sequence"/>
</dbReference>
<dbReference type="SMART" id="SM00422">
    <property type="entry name" value="HTH_MERR"/>
    <property type="match status" value="1"/>
</dbReference>
<sequence>MRKKLAKILYKMKDVTQLLNMTVYTVRHYTDSGLVPNVKRDENGNRLFDETALNWLKAAQFLRGCGLSVAEVHHYFTLCQRGPATIQERAAIIQAAQAATTRRLAALQQQVAVLDDRAQHYQAIIAGTTQDDSNPEDWDPRKLC</sequence>
<dbReference type="PANTHER" id="PTHR30204:SF69">
    <property type="entry name" value="MERR-FAMILY TRANSCRIPTIONAL REGULATOR"/>
    <property type="match status" value="1"/>
</dbReference>
<name>A0A0R1LLX6_9LACO</name>
<dbReference type="PANTHER" id="PTHR30204">
    <property type="entry name" value="REDOX-CYCLING DRUG-SENSING TRANSCRIPTIONAL ACTIVATOR SOXR"/>
    <property type="match status" value="1"/>
</dbReference>
<dbReference type="EMBL" id="AZDV01000026">
    <property type="protein sequence ID" value="KRK94531.1"/>
    <property type="molecule type" value="Genomic_DNA"/>
</dbReference>
<keyword evidence="4" id="KW-0804">Transcription</keyword>
<proteinExistence type="predicted"/>
<feature type="domain" description="HTH merR-type" evidence="5">
    <location>
        <begin position="9"/>
        <end position="78"/>
    </location>
</feature>
<protein>
    <recommendedName>
        <fullName evidence="5">HTH merR-type domain-containing protein</fullName>
    </recommendedName>
</protein>
<dbReference type="STRING" id="1423715.FD25_GL000498"/>
<reference evidence="6 7" key="1">
    <citation type="journal article" date="2015" name="Genome Announc.">
        <title>Expanding the biotechnology potential of lactobacilli through comparative genomics of 213 strains and associated genera.</title>
        <authorList>
            <person name="Sun Z."/>
            <person name="Harris H.M."/>
            <person name="McCann A."/>
            <person name="Guo C."/>
            <person name="Argimon S."/>
            <person name="Zhang W."/>
            <person name="Yang X."/>
            <person name="Jeffery I.B."/>
            <person name="Cooney J.C."/>
            <person name="Kagawa T.F."/>
            <person name="Liu W."/>
            <person name="Song Y."/>
            <person name="Salvetti E."/>
            <person name="Wrobel A."/>
            <person name="Rasinkangas P."/>
            <person name="Parkhill J."/>
            <person name="Rea M.C."/>
            <person name="O'Sullivan O."/>
            <person name="Ritari J."/>
            <person name="Douillard F.P."/>
            <person name="Paul Ross R."/>
            <person name="Yang R."/>
            <person name="Briner A.E."/>
            <person name="Felis G.E."/>
            <person name="de Vos W.M."/>
            <person name="Barrangou R."/>
            <person name="Klaenhammer T.R."/>
            <person name="Caufield P.W."/>
            <person name="Cui Y."/>
            <person name="Zhang H."/>
            <person name="O'Toole P.W."/>
        </authorList>
    </citation>
    <scope>NUCLEOTIDE SEQUENCE [LARGE SCALE GENOMIC DNA]</scope>
    <source>
        <strain evidence="6 7">DSM 19394</strain>
    </source>
</reference>
<evidence type="ECO:0000256" key="4">
    <source>
        <dbReference type="ARBA" id="ARBA00023163"/>
    </source>
</evidence>
<accession>A0A0R1LLX6</accession>
<evidence type="ECO:0000256" key="1">
    <source>
        <dbReference type="ARBA" id="ARBA00022491"/>
    </source>
</evidence>
<keyword evidence="3" id="KW-0238">DNA-binding</keyword>
<comment type="caution">
    <text evidence="6">The sequence shown here is derived from an EMBL/GenBank/DDBJ whole genome shotgun (WGS) entry which is preliminary data.</text>
</comment>
<evidence type="ECO:0000313" key="6">
    <source>
        <dbReference type="EMBL" id="KRK94531.1"/>
    </source>
</evidence>
<dbReference type="AlphaFoldDB" id="A0A0R1LLX6"/>
<gene>
    <name evidence="6" type="ORF">FD25_GL000498</name>
</gene>
<dbReference type="PATRIC" id="fig|1423715.3.peg.522"/>
<dbReference type="InterPro" id="IPR009061">
    <property type="entry name" value="DNA-bd_dom_put_sf"/>
</dbReference>
<dbReference type="InterPro" id="IPR000551">
    <property type="entry name" value="MerR-type_HTH_dom"/>
</dbReference>
<dbReference type="GO" id="GO:0003677">
    <property type="term" value="F:DNA binding"/>
    <property type="evidence" value="ECO:0007669"/>
    <property type="project" value="UniProtKB-KW"/>
</dbReference>
<dbReference type="GO" id="GO:0003700">
    <property type="term" value="F:DNA-binding transcription factor activity"/>
    <property type="evidence" value="ECO:0007669"/>
    <property type="project" value="InterPro"/>
</dbReference>
<dbReference type="Pfam" id="PF13411">
    <property type="entry name" value="MerR_1"/>
    <property type="match status" value="1"/>
</dbReference>
<organism evidence="6 7">
    <name type="scientific">Levilactobacillus acidifarinae DSM 19394 = JCM 15949</name>
    <dbReference type="NCBI Taxonomy" id="1423715"/>
    <lineage>
        <taxon>Bacteria</taxon>
        <taxon>Bacillati</taxon>
        <taxon>Bacillota</taxon>
        <taxon>Bacilli</taxon>
        <taxon>Lactobacillales</taxon>
        <taxon>Lactobacillaceae</taxon>
        <taxon>Levilactobacillus</taxon>
    </lineage>
</organism>
<dbReference type="InterPro" id="IPR047057">
    <property type="entry name" value="MerR_fam"/>
</dbReference>
<dbReference type="SUPFAM" id="SSF46955">
    <property type="entry name" value="Putative DNA-binding domain"/>
    <property type="match status" value="1"/>
</dbReference>
<evidence type="ECO:0000256" key="2">
    <source>
        <dbReference type="ARBA" id="ARBA00023015"/>
    </source>
</evidence>
<keyword evidence="1" id="KW-0678">Repressor</keyword>